<dbReference type="PANTHER" id="PTHR43792:SF16">
    <property type="entry name" value="N-ACETYLTRANSFERASE DOMAIN-CONTAINING PROTEIN"/>
    <property type="match status" value="1"/>
</dbReference>
<evidence type="ECO:0000313" key="2">
    <source>
        <dbReference type="EMBL" id="PRZ46924.1"/>
    </source>
</evidence>
<dbReference type="SUPFAM" id="SSF55729">
    <property type="entry name" value="Acyl-CoA N-acyltransferases (Nat)"/>
    <property type="match status" value="1"/>
</dbReference>
<dbReference type="Gene3D" id="3.40.630.30">
    <property type="match status" value="1"/>
</dbReference>
<dbReference type="Proteomes" id="UP000237718">
    <property type="component" value="Unassembled WGS sequence"/>
</dbReference>
<name>A0A2T1AEA5_TRISK</name>
<dbReference type="Pfam" id="PF13302">
    <property type="entry name" value="Acetyltransf_3"/>
    <property type="match status" value="1"/>
</dbReference>
<dbReference type="GO" id="GO:0016747">
    <property type="term" value="F:acyltransferase activity, transferring groups other than amino-acyl groups"/>
    <property type="evidence" value="ECO:0007669"/>
    <property type="project" value="InterPro"/>
</dbReference>
<dbReference type="InterPro" id="IPR000182">
    <property type="entry name" value="GNAT_dom"/>
</dbReference>
<evidence type="ECO:0000313" key="3">
    <source>
        <dbReference type="Proteomes" id="UP000237718"/>
    </source>
</evidence>
<proteinExistence type="predicted"/>
<organism evidence="2 3">
    <name type="scientific">Tritonibacter scottomollicae</name>
    <name type="common">Epibacterium scottomollicae</name>
    <dbReference type="NCBI Taxonomy" id="483013"/>
    <lineage>
        <taxon>Bacteria</taxon>
        <taxon>Pseudomonadati</taxon>
        <taxon>Pseudomonadota</taxon>
        <taxon>Alphaproteobacteria</taxon>
        <taxon>Rhodobacterales</taxon>
        <taxon>Paracoccaceae</taxon>
        <taxon>Tritonibacter</taxon>
    </lineage>
</organism>
<dbReference type="PROSITE" id="PS51186">
    <property type="entry name" value="GNAT"/>
    <property type="match status" value="1"/>
</dbReference>
<dbReference type="PANTHER" id="PTHR43792">
    <property type="entry name" value="GNAT FAMILY, PUTATIVE (AFU_ORTHOLOGUE AFUA_3G00765)-RELATED-RELATED"/>
    <property type="match status" value="1"/>
</dbReference>
<reference evidence="2 3" key="1">
    <citation type="submission" date="2018-03" db="EMBL/GenBank/DDBJ databases">
        <title>Genomic Encyclopedia of Archaeal and Bacterial Type Strains, Phase II (KMG-II): from individual species to whole genera.</title>
        <authorList>
            <person name="Goeker M."/>
        </authorList>
    </citation>
    <scope>NUCLEOTIDE SEQUENCE [LARGE SCALE GENOMIC DNA]</scope>
    <source>
        <strain evidence="2 3">DSM 25328</strain>
    </source>
</reference>
<protein>
    <submittedName>
        <fullName evidence="2">RimJ/RimL family protein N-acetyltransferase</fullName>
    </submittedName>
</protein>
<comment type="caution">
    <text evidence="2">The sequence shown here is derived from an EMBL/GenBank/DDBJ whole genome shotgun (WGS) entry which is preliminary data.</text>
</comment>
<dbReference type="AlphaFoldDB" id="A0A2T1AEA5"/>
<gene>
    <name evidence="2" type="ORF">CLV89_10870</name>
</gene>
<feature type="domain" description="N-acetyltransferase" evidence="1">
    <location>
        <begin position="11"/>
        <end position="175"/>
    </location>
</feature>
<dbReference type="OrthoDB" id="6293260at2"/>
<accession>A0A2T1AEA5</accession>
<evidence type="ECO:0000259" key="1">
    <source>
        <dbReference type="PROSITE" id="PS51186"/>
    </source>
</evidence>
<dbReference type="InterPro" id="IPR051531">
    <property type="entry name" value="N-acetyltransferase"/>
</dbReference>
<dbReference type="EMBL" id="PVUF01000008">
    <property type="protein sequence ID" value="PRZ46924.1"/>
    <property type="molecule type" value="Genomic_DNA"/>
</dbReference>
<keyword evidence="2" id="KW-0808">Transferase</keyword>
<dbReference type="InterPro" id="IPR016181">
    <property type="entry name" value="Acyl_CoA_acyltransferase"/>
</dbReference>
<sequence>MTPVVLESDRLILRPHEVQDFDDLARMWAEPEVVRYITGTPSTEEASWARLMKYIGHWQMLGFGYWAVILRDTGAYAGDVGFADYKRALKPSLDGVPEAGWVLSPEVHGRGVATEAVARIHAWADEHPTWHRTCCIFDPEHHVSQKVALRLGYRPEEALGLYNDMPTRIMYRDIKR</sequence>
<dbReference type="RefSeq" id="WP_106164185.1">
    <property type="nucleotide sequence ID" value="NZ_JAGDDX010000010.1"/>
</dbReference>